<proteinExistence type="predicted"/>
<protein>
    <submittedName>
        <fullName evidence="1">Uncharacterized protein</fullName>
    </submittedName>
</protein>
<evidence type="ECO:0000313" key="2">
    <source>
        <dbReference type="Proteomes" id="UP000005309"/>
    </source>
</evidence>
<comment type="caution">
    <text evidence="1">The sequence shown here is derived from an EMBL/GenBank/DDBJ whole genome shotgun (WGS) entry which is preliminary data.</text>
</comment>
<dbReference type="STRING" id="638302.HMPREF0908_1637"/>
<keyword evidence="2" id="KW-1185">Reference proteome</keyword>
<dbReference type="EMBL" id="ACLA01000022">
    <property type="protein sequence ID" value="EEQ48091.1"/>
    <property type="molecule type" value="Genomic_DNA"/>
</dbReference>
<dbReference type="AlphaFoldDB" id="C4V543"/>
<accession>C4V543</accession>
<dbReference type="HOGENOM" id="CLU_3047915_0_0_9"/>
<sequence length="54" mass="6425">MKIGVFLYMDDIFVIENENMNEVHILLFKWLFFRYNSITNERGCDSFGRKDGAS</sequence>
<dbReference type="Proteomes" id="UP000005309">
    <property type="component" value="Unassembled WGS sequence"/>
</dbReference>
<name>C4V543_9FIRM</name>
<reference evidence="1 2" key="1">
    <citation type="submission" date="2009-04" db="EMBL/GenBank/DDBJ databases">
        <authorList>
            <person name="Qin X."/>
            <person name="Bachman B."/>
            <person name="Battles P."/>
            <person name="Bell A."/>
            <person name="Bess C."/>
            <person name="Bickham C."/>
            <person name="Chaboub L."/>
            <person name="Chen D."/>
            <person name="Coyle M."/>
            <person name="Deiros D.R."/>
            <person name="Dinh H."/>
            <person name="Forbes L."/>
            <person name="Fowler G."/>
            <person name="Francisco L."/>
            <person name="Fu Q."/>
            <person name="Gubbala S."/>
            <person name="Hale W."/>
            <person name="Han Y."/>
            <person name="Hemphill L."/>
            <person name="Highlander S.K."/>
            <person name="Hirani K."/>
            <person name="Hogues M."/>
            <person name="Jackson L."/>
            <person name="Jakkamsetti A."/>
            <person name="Javaid M."/>
            <person name="Jiang H."/>
            <person name="Korchina V."/>
            <person name="Kovar C."/>
            <person name="Lara F."/>
            <person name="Lee S."/>
            <person name="Mata R."/>
            <person name="Mathew T."/>
            <person name="Moen C."/>
            <person name="Morales K."/>
            <person name="Munidasa M."/>
            <person name="Nazareth L."/>
            <person name="Ngo R."/>
            <person name="Nguyen L."/>
            <person name="Okwuonu G."/>
            <person name="Ongeri F."/>
            <person name="Patil S."/>
            <person name="Petrosino J."/>
            <person name="Pham C."/>
            <person name="Pham P."/>
            <person name="Pu L.-L."/>
            <person name="Puazo M."/>
            <person name="Raj R."/>
            <person name="Reid J."/>
            <person name="Rouhana J."/>
            <person name="Saada N."/>
            <person name="Shang Y."/>
            <person name="Simmons D."/>
            <person name="Thornton R."/>
            <person name="Warren J."/>
            <person name="Weissenberger G."/>
            <person name="Zhang J."/>
            <person name="Zhang L."/>
            <person name="Zhou C."/>
            <person name="Zhu D."/>
            <person name="Muzny D."/>
            <person name="Worley K."/>
            <person name="Gibbs R."/>
        </authorList>
    </citation>
    <scope>NUCLEOTIDE SEQUENCE [LARGE SCALE GENOMIC DNA]</scope>
    <source>
        <strain evidence="1 2">ATCC 43531</strain>
    </source>
</reference>
<organism evidence="1 2">
    <name type="scientific">Selenomonas flueggei ATCC 43531</name>
    <dbReference type="NCBI Taxonomy" id="638302"/>
    <lineage>
        <taxon>Bacteria</taxon>
        <taxon>Bacillati</taxon>
        <taxon>Bacillota</taxon>
        <taxon>Negativicutes</taxon>
        <taxon>Selenomonadales</taxon>
        <taxon>Selenomonadaceae</taxon>
        <taxon>Selenomonas</taxon>
    </lineage>
</organism>
<evidence type="ECO:0000313" key="1">
    <source>
        <dbReference type="EMBL" id="EEQ48091.1"/>
    </source>
</evidence>
<gene>
    <name evidence="1" type="ORF">HMPREF0908_1637</name>
</gene>